<sequence>MPLTMTSVSSVAEISSEVEEASRPSAVADRVFVAVAADVKYGKSTLQWALQNLAKDGAKVVIAHVHCPAQMIPMSKAAPIVLSSV</sequence>
<gene>
    <name evidence="1" type="ORF">E2562_039175</name>
</gene>
<dbReference type="Proteomes" id="UP000479710">
    <property type="component" value="Unassembled WGS sequence"/>
</dbReference>
<dbReference type="EMBL" id="SPHZ02000006">
    <property type="protein sequence ID" value="KAF0915850.1"/>
    <property type="molecule type" value="Genomic_DNA"/>
</dbReference>
<protein>
    <submittedName>
        <fullName evidence="1">Uncharacterized protein</fullName>
    </submittedName>
</protein>
<comment type="caution">
    <text evidence="1">The sequence shown here is derived from an EMBL/GenBank/DDBJ whole genome shotgun (WGS) entry which is preliminary data.</text>
</comment>
<proteinExistence type="predicted"/>
<reference evidence="1 2" key="1">
    <citation type="submission" date="2019-11" db="EMBL/GenBank/DDBJ databases">
        <title>Whole genome sequence of Oryza granulata.</title>
        <authorList>
            <person name="Li W."/>
        </authorList>
    </citation>
    <scope>NUCLEOTIDE SEQUENCE [LARGE SCALE GENOMIC DNA]</scope>
    <source>
        <strain evidence="2">cv. Menghai</strain>
        <tissue evidence="1">Leaf</tissue>
    </source>
</reference>
<dbReference type="OrthoDB" id="10064100at2759"/>
<evidence type="ECO:0000313" key="2">
    <source>
        <dbReference type="Proteomes" id="UP000479710"/>
    </source>
</evidence>
<organism evidence="1 2">
    <name type="scientific">Oryza meyeriana var. granulata</name>
    <dbReference type="NCBI Taxonomy" id="110450"/>
    <lineage>
        <taxon>Eukaryota</taxon>
        <taxon>Viridiplantae</taxon>
        <taxon>Streptophyta</taxon>
        <taxon>Embryophyta</taxon>
        <taxon>Tracheophyta</taxon>
        <taxon>Spermatophyta</taxon>
        <taxon>Magnoliopsida</taxon>
        <taxon>Liliopsida</taxon>
        <taxon>Poales</taxon>
        <taxon>Poaceae</taxon>
        <taxon>BOP clade</taxon>
        <taxon>Oryzoideae</taxon>
        <taxon>Oryzeae</taxon>
        <taxon>Oryzinae</taxon>
        <taxon>Oryza</taxon>
        <taxon>Oryza meyeriana</taxon>
    </lineage>
</organism>
<name>A0A6G1DTJ9_9ORYZ</name>
<evidence type="ECO:0000313" key="1">
    <source>
        <dbReference type="EMBL" id="KAF0915850.1"/>
    </source>
</evidence>
<dbReference type="AlphaFoldDB" id="A0A6G1DTJ9"/>
<accession>A0A6G1DTJ9</accession>
<keyword evidence="2" id="KW-1185">Reference proteome</keyword>